<accession>A0A3T1DAB6</accession>
<reference evidence="1 2" key="1">
    <citation type="submission" date="2019-01" db="EMBL/GenBank/DDBJ databases">
        <title>Complete genome sequence of Cohnella hallensis HS21 isolated from Korean fir (Abies koreana) rhizospheric soil.</title>
        <authorList>
            <person name="Jiang L."/>
            <person name="Kang S.W."/>
            <person name="Kim S."/>
            <person name="Jung J."/>
            <person name="Kim C.Y."/>
            <person name="Kim D.H."/>
            <person name="Kim S.W."/>
            <person name="Lee J."/>
        </authorList>
    </citation>
    <scope>NUCLEOTIDE SEQUENCE [LARGE SCALE GENOMIC DNA]</scope>
    <source>
        <strain evidence="1 2">HS21</strain>
    </source>
</reference>
<dbReference type="Proteomes" id="UP000289856">
    <property type="component" value="Chromosome"/>
</dbReference>
<dbReference type="SUPFAM" id="SSF53448">
    <property type="entry name" value="Nucleotide-diphospho-sugar transferases"/>
    <property type="match status" value="1"/>
</dbReference>
<proteinExistence type="predicted"/>
<organism evidence="1 2">
    <name type="scientific">Cohnella abietis</name>
    <dbReference type="NCBI Taxonomy" id="2507935"/>
    <lineage>
        <taxon>Bacteria</taxon>
        <taxon>Bacillati</taxon>
        <taxon>Bacillota</taxon>
        <taxon>Bacilli</taxon>
        <taxon>Bacillales</taxon>
        <taxon>Paenibacillaceae</taxon>
        <taxon>Cohnella</taxon>
    </lineage>
</organism>
<dbReference type="AlphaFoldDB" id="A0A3T1DAB6"/>
<gene>
    <name evidence="1" type="ORF">KCTCHS21_44240</name>
</gene>
<protein>
    <recommendedName>
        <fullName evidence="3">Glycosyltransferase 2-like domain-containing protein</fullName>
    </recommendedName>
</protein>
<keyword evidence="2" id="KW-1185">Reference proteome</keyword>
<evidence type="ECO:0000313" key="2">
    <source>
        <dbReference type="Proteomes" id="UP000289856"/>
    </source>
</evidence>
<dbReference type="KEGG" id="cohn:KCTCHS21_44240"/>
<dbReference type="InterPro" id="IPR029044">
    <property type="entry name" value="Nucleotide-diphossugar_trans"/>
</dbReference>
<dbReference type="EMBL" id="AP019400">
    <property type="protein sequence ID" value="BBI35025.1"/>
    <property type="molecule type" value="Genomic_DNA"/>
</dbReference>
<sequence length="220" mass="24189">MEALPLHEIVIVLANTNEEIYSLARNHKNMIIAYLPDEVNPDVGRALGAKLTGADTVLFVDGEHPVHSDILARFLWECDGRVDIALNDLTAQMGLFNRRGESERFHEFLNRSLNREDLSINCLSSLPFAVSRNALDTLGAAAFTVPIKAHALAILNGLKIGTGGSASNRNSNRLIASKQNWQIAAGDHVEAWTEAMGTRGSRLDFTDSVRNRSVLGDWEQ</sequence>
<evidence type="ECO:0008006" key="3">
    <source>
        <dbReference type="Google" id="ProtNLM"/>
    </source>
</evidence>
<name>A0A3T1DAB6_9BACL</name>
<evidence type="ECO:0000313" key="1">
    <source>
        <dbReference type="EMBL" id="BBI35025.1"/>
    </source>
</evidence>